<evidence type="ECO:0000259" key="10">
    <source>
        <dbReference type="Pfam" id="PF14683"/>
    </source>
</evidence>
<dbReference type="GO" id="GO:0102210">
    <property type="term" value="F:rhamnogalacturonan endolyase activity"/>
    <property type="evidence" value="ECO:0007669"/>
    <property type="project" value="UniProtKB-EC"/>
</dbReference>
<proteinExistence type="inferred from homology"/>
<dbReference type="InterPro" id="IPR008979">
    <property type="entry name" value="Galactose-bd-like_sf"/>
</dbReference>
<name>A0AAP0I8R3_9MAGN</name>
<protein>
    <recommendedName>
        <fullName evidence="4">rhamnogalacturonan endolyase</fullName>
        <ecNumber evidence="4">4.2.2.23</ecNumber>
    </recommendedName>
</protein>
<evidence type="ECO:0000256" key="8">
    <source>
        <dbReference type="SAM" id="MobiDB-lite"/>
    </source>
</evidence>
<feature type="chain" id="PRO_5042842921" description="rhamnogalacturonan endolyase" evidence="9">
    <location>
        <begin position="26"/>
        <end position="735"/>
    </location>
</feature>
<dbReference type="Gene3D" id="2.60.120.260">
    <property type="entry name" value="Galactose-binding domain-like"/>
    <property type="match status" value="1"/>
</dbReference>
<dbReference type="AlphaFoldDB" id="A0AAP0I8R3"/>
<dbReference type="FunFam" id="2.60.40.1120:FF:000033">
    <property type="entry name" value="Rhamnogalacturonate lyase B"/>
    <property type="match status" value="1"/>
</dbReference>
<evidence type="ECO:0000256" key="6">
    <source>
        <dbReference type="ARBA" id="ARBA00022729"/>
    </source>
</evidence>
<dbReference type="SUPFAM" id="SSF49785">
    <property type="entry name" value="Galactose-binding domain-like"/>
    <property type="match status" value="1"/>
</dbReference>
<feature type="region of interest" description="Disordered" evidence="8">
    <location>
        <begin position="54"/>
        <end position="81"/>
    </location>
</feature>
<dbReference type="EMBL" id="JBBNAE010000007">
    <property type="protein sequence ID" value="KAK9110777.1"/>
    <property type="molecule type" value="Genomic_DNA"/>
</dbReference>
<dbReference type="InterPro" id="IPR011013">
    <property type="entry name" value="Gal_mutarotase_sf_dom"/>
</dbReference>
<evidence type="ECO:0000256" key="2">
    <source>
        <dbReference type="ARBA" id="ARBA00004613"/>
    </source>
</evidence>
<comment type="catalytic activity">
    <reaction evidence="1">
        <text>Endotype eliminative cleavage of L-alpha-rhamnopyranosyl-(1-&gt;4)-alpha-D-galactopyranosyluronic acid bonds of rhamnogalacturonan I domains in ramified hairy regions of pectin leaving L-rhamnopyranose at the reducing end and 4-deoxy-4,5-unsaturated D-galactopyranosyluronic acid at the non-reducing end.</text>
        <dbReference type="EC" id="4.2.2.23"/>
    </reaction>
</comment>
<comment type="subcellular location">
    <subcellularLocation>
        <location evidence="2">Secreted</location>
    </subcellularLocation>
</comment>
<dbReference type="InterPro" id="IPR013784">
    <property type="entry name" value="Carb-bd-like_fold"/>
</dbReference>
<keyword evidence="13" id="KW-1185">Reference proteome</keyword>
<evidence type="ECO:0000256" key="1">
    <source>
        <dbReference type="ARBA" id="ARBA00001324"/>
    </source>
</evidence>
<evidence type="ECO:0000313" key="13">
    <source>
        <dbReference type="Proteomes" id="UP001417504"/>
    </source>
</evidence>
<dbReference type="CDD" id="cd10316">
    <property type="entry name" value="RGL4_M"/>
    <property type="match status" value="1"/>
</dbReference>
<feature type="domain" description="Rhamnogalacturonan lyase" evidence="11">
    <location>
        <begin position="433"/>
        <end position="506"/>
    </location>
</feature>
<dbReference type="PANTHER" id="PTHR32018:SF1">
    <property type="entry name" value="RHAMNOGALACTURONAN ENDOLYASE"/>
    <property type="match status" value="1"/>
</dbReference>
<comment type="caution">
    <text evidence="12">The sequence shown here is derived from an EMBL/GenBank/DDBJ whole genome shotgun (WGS) entry which is preliminary data.</text>
</comment>
<accession>A0AAP0I8R3</accession>
<dbReference type="InterPro" id="IPR029413">
    <property type="entry name" value="RG-lyase_II"/>
</dbReference>
<feature type="signal peptide" evidence="9">
    <location>
        <begin position="1"/>
        <end position="25"/>
    </location>
</feature>
<sequence length="735" mass="83875">MGMALWSKIIFVVFLLLATTSGTHQFRTGSSLKKALLGIAPKLLQSNSLAYSCKPHSENKPKSGYEELGPDLGDEKRQSGDGRRVRLAIQDRHVVMDNGYVRVSLAKPHGVISELYYHRSRTNLLLNHQKEERRGYWDIDWRFPNGRGTFETIKGTEFSVVKEDDHQVELSFKRSWDPSNQNGLAPLNIDKRFVMLRGSHGFYSYEILEHLPEWPAFNIGSLRLTLKLNGDKFHYMAISDEMRREMPTEQDRQRGQTLDYREAVLLTNPDNPELRGQVDDKYQFATEAKDSHVHGWISDELKGGLWMITPSNEFRNGGPIKQELTSHLGPTMLAIFMSDHYLGKAELKFGEGEYWKKVLGPVFVYLNRVNDDSTNARSDLWEDAKAQMRTEVQKWPYSFPVSADFAHADQRGSVTGRLLVRDRFAPEELTPANSAYIGVAPPGEPGSWQTEGKGYQFWTRTDANGNFNIRNVREGDYSLYGWVPGFIGDYTNGSNLHITPGNETNLGDIVYEPPRDGPTLWEIGIPDRSAAEFFIPEPSPKYATKLSNAQNNSTEGKFRQYGLWERYTELYPDHDLVYTVGVSDWCKDWFFAQVTRKNETDNSFEPTTWQVVFNLSEVVSGGTYKLRVAVAGATFANLQVRVNYPLTYRPLMETRMIGRDNAIARHGIHGEYKLYTADIPSYLLRPGRNTVYLYQNRNYGPFVGVMYDYLRLEAPTTAPPPQSSLGKELMVEEHL</sequence>
<feature type="compositionally biased region" description="Basic and acidic residues" evidence="8">
    <location>
        <begin position="55"/>
        <end position="65"/>
    </location>
</feature>
<dbReference type="Pfam" id="PF14683">
    <property type="entry name" value="CBM-like"/>
    <property type="match status" value="1"/>
</dbReference>
<dbReference type="SUPFAM" id="SSF74650">
    <property type="entry name" value="Galactose mutarotase-like"/>
    <property type="match status" value="1"/>
</dbReference>
<evidence type="ECO:0000256" key="3">
    <source>
        <dbReference type="ARBA" id="ARBA00010418"/>
    </source>
</evidence>
<dbReference type="Pfam" id="PF14686">
    <property type="entry name" value="fn3_3"/>
    <property type="match status" value="1"/>
</dbReference>
<dbReference type="Proteomes" id="UP001417504">
    <property type="component" value="Unassembled WGS sequence"/>
</dbReference>
<dbReference type="PANTHER" id="PTHR32018">
    <property type="entry name" value="RHAMNOGALACTURONATE LYASE FAMILY PROTEIN"/>
    <property type="match status" value="1"/>
</dbReference>
<evidence type="ECO:0000256" key="5">
    <source>
        <dbReference type="ARBA" id="ARBA00022525"/>
    </source>
</evidence>
<evidence type="ECO:0000256" key="9">
    <source>
        <dbReference type="SAM" id="SignalP"/>
    </source>
</evidence>
<dbReference type="Gene3D" id="2.60.40.1120">
    <property type="entry name" value="Carboxypeptidase-like, regulatory domain"/>
    <property type="match status" value="1"/>
</dbReference>
<dbReference type="InterPro" id="IPR014718">
    <property type="entry name" value="GH-type_carb-bd"/>
</dbReference>
<keyword evidence="5" id="KW-0964">Secreted</keyword>
<dbReference type="InterPro" id="IPR010325">
    <property type="entry name" value="Rhamnogal_lyase"/>
</dbReference>
<comment type="similarity">
    <text evidence="3">Belongs to the polysaccharide lyase 4 family.</text>
</comment>
<dbReference type="Gene3D" id="2.70.98.10">
    <property type="match status" value="1"/>
</dbReference>
<dbReference type="GO" id="GO:0030246">
    <property type="term" value="F:carbohydrate binding"/>
    <property type="evidence" value="ECO:0007669"/>
    <property type="project" value="InterPro"/>
</dbReference>
<dbReference type="GO" id="GO:0005576">
    <property type="term" value="C:extracellular region"/>
    <property type="evidence" value="ECO:0007669"/>
    <property type="project" value="UniProtKB-SubCell"/>
</dbReference>
<dbReference type="CDD" id="cd10320">
    <property type="entry name" value="RGL4_N"/>
    <property type="match status" value="1"/>
</dbReference>
<organism evidence="12 13">
    <name type="scientific">Stephania japonica</name>
    <dbReference type="NCBI Taxonomy" id="461633"/>
    <lineage>
        <taxon>Eukaryota</taxon>
        <taxon>Viridiplantae</taxon>
        <taxon>Streptophyta</taxon>
        <taxon>Embryophyta</taxon>
        <taxon>Tracheophyta</taxon>
        <taxon>Spermatophyta</taxon>
        <taxon>Magnoliopsida</taxon>
        <taxon>Ranunculales</taxon>
        <taxon>Menispermaceae</taxon>
        <taxon>Menispermoideae</taxon>
        <taxon>Cissampelideae</taxon>
        <taxon>Stephania</taxon>
    </lineage>
</organism>
<dbReference type="InterPro" id="IPR029411">
    <property type="entry name" value="RG-lyase_III"/>
</dbReference>
<dbReference type="GO" id="GO:0005975">
    <property type="term" value="P:carbohydrate metabolic process"/>
    <property type="evidence" value="ECO:0007669"/>
    <property type="project" value="InterPro"/>
</dbReference>
<evidence type="ECO:0000256" key="7">
    <source>
        <dbReference type="ARBA" id="ARBA00023239"/>
    </source>
</evidence>
<gene>
    <name evidence="12" type="ORF">Sjap_018837</name>
</gene>
<dbReference type="CDD" id="cd10317">
    <property type="entry name" value="RGL4_C"/>
    <property type="match status" value="1"/>
</dbReference>
<keyword evidence="6 9" id="KW-0732">Signal</keyword>
<evidence type="ECO:0000313" key="12">
    <source>
        <dbReference type="EMBL" id="KAK9110777.1"/>
    </source>
</evidence>
<evidence type="ECO:0000259" key="11">
    <source>
        <dbReference type="Pfam" id="PF14686"/>
    </source>
</evidence>
<evidence type="ECO:0000256" key="4">
    <source>
        <dbReference type="ARBA" id="ARBA00012437"/>
    </source>
</evidence>
<dbReference type="Pfam" id="PF06045">
    <property type="entry name" value="Rhamnogal_lyase"/>
    <property type="match status" value="1"/>
</dbReference>
<feature type="domain" description="Rhamnogalacturonan lyase" evidence="10">
    <location>
        <begin position="519"/>
        <end position="712"/>
    </location>
</feature>
<dbReference type="InterPro" id="IPR051850">
    <property type="entry name" value="Polysacch_Lyase_4"/>
</dbReference>
<dbReference type="SUPFAM" id="SSF49452">
    <property type="entry name" value="Starch-binding domain-like"/>
    <property type="match status" value="1"/>
</dbReference>
<reference evidence="12 13" key="1">
    <citation type="submission" date="2024-01" db="EMBL/GenBank/DDBJ databases">
        <title>Genome assemblies of Stephania.</title>
        <authorList>
            <person name="Yang L."/>
        </authorList>
    </citation>
    <scope>NUCLEOTIDE SEQUENCE [LARGE SCALE GENOMIC DNA]</scope>
    <source>
        <strain evidence="12">QJT</strain>
        <tissue evidence="12">Leaf</tissue>
    </source>
</reference>
<dbReference type="EC" id="4.2.2.23" evidence="4"/>
<keyword evidence="7" id="KW-0456">Lyase</keyword>